<dbReference type="PANTHER" id="PTHR38593">
    <property type="entry name" value="BLR2558 PROTEIN"/>
    <property type="match status" value="1"/>
</dbReference>
<feature type="region of interest" description="Disordered" evidence="1">
    <location>
        <begin position="194"/>
        <end position="215"/>
    </location>
</feature>
<gene>
    <name evidence="4" type="ORF">GCM10007067_16600</name>
</gene>
<dbReference type="InterPro" id="IPR012347">
    <property type="entry name" value="Ferritin-like"/>
</dbReference>
<proteinExistence type="predicted"/>
<dbReference type="PANTHER" id="PTHR38593:SF1">
    <property type="entry name" value="BLR2558 PROTEIN"/>
    <property type="match status" value="1"/>
</dbReference>
<dbReference type="Pfam" id="PF13628">
    <property type="entry name" value="DUF4142"/>
    <property type="match status" value="1"/>
</dbReference>
<evidence type="ECO:0000313" key="4">
    <source>
        <dbReference type="EMBL" id="GHA79723.1"/>
    </source>
</evidence>
<keyword evidence="2" id="KW-0732">Signal</keyword>
<dbReference type="EMBL" id="BMYD01000002">
    <property type="protein sequence ID" value="GHA79723.1"/>
    <property type="molecule type" value="Genomic_DNA"/>
</dbReference>
<name>A0A918SYQ4_9GAMM</name>
<dbReference type="Gene3D" id="1.20.1260.10">
    <property type="match status" value="1"/>
</dbReference>
<organism evidence="4 5">
    <name type="scientific">Cognatilysobacter bugurensis</name>
    <dbReference type="NCBI Taxonomy" id="543356"/>
    <lineage>
        <taxon>Bacteria</taxon>
        <taxon>Pseudomonadati</taxon>
        <taxon>Pseudomonadota</taxon>
        <taxon>Gammaproteobacteria</taxon>
        <taxon>Lysobacterales</taxon>
        <taxon>Lysobacteraceae</taxon>
        <taxon>Cognatilysobacter</taxon>
    </lineage>
</organism>
<feature type="domain" description="DUF4142" evidence="3">
    <location>
        <begin position="70"/>
        <end position="207"/>
    </location>
</feature>
<sequence>MKKLLLTLAAAGVASAVVASRRRQRAYVAPLVPDEWRTDPDAYFDGDAINTRNAGSDLDVDDDLDEVDSARQALGLLRTVDEQEIEAAEEALERTDLETPVAEYAEMLLSHHSENLAAAQALRLESFTAPEVSDFAERRAERLHALADIGDDDEFAGAYLQAMVEGHEQALAMLDRLIPDAVDEDARDFLASSRRSMSQHLQRGRELLEQRRSLQ</sequence>
<evidence type="ECO:0000259" key="3">
    <source>
        <dbReference type="Pfam" id="PF13628"/>
    </source>
</evidence>
<dbReference type="AlphaFoldDB" id="A0A918SYQ4"/>
<evidence type="ECO:0000256" key="2">
    <source>
        <dbReference type="SAM" id="SignalP"/>
    </source>
</evidence>
<reference evidence="4" key="1">
    <citation type="journal article" date="2014" name="Int. J. Syst. Evol. Microbiol.">
        <title>Complete genome sequence of Corynebacterium casei LMG S-19264T (=DSM 44701T), isolated from a smear-ripened cheese.</title>
        <authorList>
            <consortium name="US DOE Joint Genome Institute (JGI-PGF)"/>
            <person name="Walter F."/>
            <person name="Albersmeier A."/>
            <person name="Kalinowski J."/>
            <person name="Ruckert C."/>
        </authorList>
    </citation>
    <scope>NUCLEOTIDE SEQUENCE</scope>
    <source>
        <strain evidence="4">KCTC 23077</strain>
    </source>
</reference>
<feature type="compositionally biased region" description="Basic and acidic residues" evidence="1">
    <location>
        <begin position="203"/>
        <end position="215"/>
    </location>
</feature>
<feature type="chain" id="PRO_5037365229" description="DUF4142 domain-containing protein" evidence="2">
    <location>
        <begin position="20"/>
        <end position="215"/>
    </location>
</feature>
<dbReference type="InterPro" id="IPR025419">
    <property type="entry name" value="DUF4142"/>
</dbReference>
<keyword evidence="5" id="KW-1185">Reference proteome</keyword>
<feature type="signal peptide" evidence="2">
    <location>
        <begin position="1"/>
        <end position="19"/>
    </location>
</feature>
<dbReference type="Proteomes" id="UP000646426">
    <property type="component" value="Unassembled WGS sequence"/>
</dbReference>
<comment type="caution">
    <text evidence="4">The sequence shown here is derived from an EMBL/GenBank/DDBJ whole genome shotgun (WGS) entry which is preliminary data.</text>
</comment>
<evidence type="ECO:0000313" key="5">
    <source>
        <dbReference type="Proteomes" id="UP000646426"/>
    </source>
</evidence>
<accession>A0A918SYQ4</accession>
<protein>
    <recommendedName>
        <fullName evidence="3">DUF4142 domain-containing protein</fullName>
    </recommendedName>
</protein>
<reference evidence="4" key="2">
    <citation type="submission" date="2020-09" db="EMBL/GenBank/DDBJ databases">
        <authorList>
            <person name="Sun Q."/>
            <person name="Kim S."/>
        </authorList>
    </citation>
    <scope>NUCLEOTIDE SEQUENCE</scope>
    <source>
        <strain evidence="4">KCTC 23077</strain>
    </source>
</reference>
<evidence type="ECO:0000256" key="1">
    <source>
        <dbReference type="SAM" id="MobiDB-lite"/>
    </source>
</evidence>
<dbReference type="RefSeq" id="WP_189455313.1">
    <property type="nucleotide sequence ID" value="NZ_BMYD01000002.1"/>
</dbReference>